<evidence type="ECO:0000256" key="3">
    <source>
        <dbReference type="ARBA" id="ARBA00013368"/>
    </source>
</evidence>
<comment type="similarity">
    <text evidence="1">Belongs to the SMC family. SbcC subfamily.</text>
</comment>
<evidence type="ECO:0000256" key="1">
    <source>
        <dbReference type="ARBA" id="ARBA00006930"/>
    </source>
</evidence>
<evidence type="ECO:0000256" key="2">
    <source>
        <dbReference type="ARBA" id="ARBA00011322"/>
    </source>
</evidence>
<feature type="coiled-coil region" evidence="4">
    <location>
        <begin position="667"/>
        <end position="704"/>
    </location>
</feature>
<organism evidence="5 6">
    <name type="scientific">Bacillus cereus (strain AH820)</name>
    <dbReference type="NCBI Taxonomy" id="405535"/>
    <lineage>
        <taxon>Bacteria</taxon>
        <taxon>Bacillati</taxon>
        <taxon>Bacillota</taxon>
        <taxon>Bacilli</taxon>
        <taxon>Bacillales</taxon>
        <taxon>Bacillaceae</taxon>
        <taxon>Bacillus</taxon>
        <taxon>Bacillus cereus group</taxon>
    </lineage>
</organism>
<protein>
    <recommendedName>
        <fullName evidence="3">Nuclease SbcCD subunit C</fullName>
    </recommendedName>
</protein>
<reference evidence="5 6" key="1">
    <citation type="submission" date="2008-10" db="EMBL/GenBank/DDBJ databases">
        <title>Genome sequence of Bacillus cereus AH820.</title>
        <authorList>
            <person name="Dodson R.J."/>
            <person name="Durkin A.S."/>
            <person name="Rosovitz M.J."/>
            <person name="Rasko D.A."/>
            <person name="Hoffmaster A."/>
            <person name="Ravel J."/>
            <person name="Sutton G."/>
        </authorList>
    </citation>
    <scope>NUCLEOTIDE SEQUENCE [LARGE SCALE GENOMIC DNA]</scope>
    <source>
        <strain evidence="5 6">AH820</strain>
    </source>
</reference>
<dbReference type="Gene3D" id="3.40.50.300">
    <property type="entry name" value="P-loop containing nucleotide triphosphate hydrolases"/>
    <property type="match status" value="2"/>
</dbReference>
<dbReference type="KEGG" id="bcu:BCAH820_4583"/>
<dbReference type="SUPFAM" id="SSF52540">
    <property type="entry name" value="P-loop containing nucleoside triphosphate hydrolases"/>
    <property type="match status" value="1"/>
</dbReference>
<feature type="coiled-coil region" evidence="4">
    <location>
        <begin position="213"/>
        <end position="247"/>
    </location>
</feature>
<accession>B7JQX5</accession>
<evidence type="ECO:0000313" key="5">
    <source>
        <dbReference type="EMBL" id="ACK91678.1"/>
    </source>
</evidence>
<comment type="subunit">
    <text evidence="2">Heterodimer of SbcC and SbcD.</text>
</comment>
<dbReference type="PANTHER" id="PTHR32114">
    <property type="entry name" value="ABC TRANSPORTER ABCH.3"/>
    <property type="match status" value="1"/>
</dbReference>
<dbReference type="PANTHER" id="PTHR32114:SF2">
    <property type="entry name" value="ABC TRANSPORTER ABCH.3"/>
    <property type="match status" value="1"/>
</dbReference>
<name>B7JQX5_BACC0</name>
<dbReference type="AlphaFoldDB" id="B7JQX5"/>
<dbReference type="RefSeq" id="WP_000369876.1">
    <property type="nucleotide sequence ID" value="NC_011773.1"/>
</dbReference>
<evidence type="ECO:0000313" key="6">
    <source>
        <dbReference type="Proteomes" id="UP000001363"/>
    </source>
</evidence>
<gene>
    <name evidence="5" type="ordered locus">BCAH820_4583</name>
</gene>
<evidence type="ECO:0000256" key="4">
    <source>
        <dbReference type="SAM" id="Coils"/>
    </source>
</evidence>
<dbReference type="HOGENOM" id="CLU_327568_0_0_9"/>
<dbReference type="InterPro" id="IPR027417">
    <property type="entry name" value="P-loop_NTPase"/>
</dbReference>
<dbReference type="EMBL" id="CP001283">
    <property type="protein sequence ID" value="ACK91678.1"/>
    <property type="molecule type" value="Genomic_DNA"/>
</dbReference>
<dbReference type="Proteomes" id="UP000001363">
    <property type="component" value="Chromosome"/>
</dbReference>
<sequence>MDNPRFLIKKVIINNFRGYSYGTFEFFKDKDEKRGLILLGGPNGYGKTSLLDAVEWCLSGTIRRIQEDYEIRKETSNTLQRGLIRHNPSKKDVSVFIEADIQGNIITLERIFDKNQESAAFSLDSTTLKVNGEISQFSTIDGILNKGIASIFYDRYVCSYDKNIKIYEQSRDGIYQMFSAFFGGTQEIENIINNLQGYQTGSGKQKKLVYGVIKQLEEELGILNVKKEEASQRLGQEEEKRSSYLDDIKSQGDLQEFLDIYSANMAIKLNLHPQKIMDQSLDYEQKLKAVSLNKRVLEKIKYLVDKRIAYIQGELYIEHLQKEAALLDFREEVLNPYKQYEAVIDQIKSLNVEELKERLDWFKRFKMHVSQINGTSQGINEVLLGYAKKLFDDKHILVKQSEALESKAQEKVEIEEALKKYDTTKPVLKALRALVDNTGGFGALRKSKYPKCPLCGSKEAFSDEDIELAQDAKRILGEVDNKRSELQVKNNLLETDLKEQQEYIKERIIEYIDNEISQLQKSIFYFNQTETLRIACIKFNLQFKDLDISFLEKMESELKEKLLEESTVLIMEDAIINTLSNQSNKLEGIPSILNVNENMEIKEFSNLPIKRKQSVLREFVSRYKVELDDQKSYLDSSTIEEISVEMLEIQLNTWKHVEQFLISDEIIKDMDRNVLNLKDDFEEKERLSKNKDEEIKKLKSLLSNLRTIRSEWDKKVADEIRVPFKRMYKRLTRHTNINDIDLIKDGRTTQKAKIVANVNSEEIFAPNILSAGQLSTMSLAIFLTVAMGQKSQAFRCYFMDEPIQTMDDLNILSFVDLLRTEFLRHKTEQDSFVDQLILTTCDEDFENLVHHKMKNFDVNFTHIRFTGYGEYEFKV</sequence>
<keyword evidence="4" id="KW-0175">Coiled coil</keyword>
<proteinExistence type="inferred from homology"/>